<dbReference type="EMBL" id="JAACJK010000009">
    <property type="protein sequence ID" value="KAF5339156.1"/>
    <property type="molecule type" value="Genomic_DNA"/>
</dbReference>
<organism evidence="2 3">
    <name type="scientific">Ephemerocybe angulata</name>
    <dbReference type="NCBI Taxonomy" id="980116"/>
    <lineage>
        <taxon>Eukaryota</taxon>
        <taxon>Fungi</taxon>
        <taxon>Dikarya</taxon>
        <taxon>Basidiomycota</taxon>
        <taxon>Agaricomycotina</taxon>
        <taxon>Agaricomycetes</taxon>
        <taxon>Agaricomycetidae</taxon>
        <taxon>Agaricales</taxon>
        <taxon>Agaricineae</taxon>
        <taxon>Psathyrellaceae</taxon>
        <taxon>Ephemerocybe</taxon>
    </lineage>
</organism>
<dbReference type="OrthoDB" id="3543113at2759"/>
<dbReference type="Gene3D" id="3.80.10.10">
    <property type="entry name" value="Ribonuclease Inhibitor"/>
    <property type="match status" value="1"/>
</dbReference>
<proteinExistence type="predicted"/>
<dbReference type="InterPro" id="IPR032675">
    <property type="entry name" value="LRR_dom_sf"/>
</dbReference>
<name>A0A8H5CCF7_9AGAR</name>
<feature type="compositionally biased region" description="Acidic residues" evidence="1">
    <location>
        <begin position="16"/>
        <end position="27"/>
    </location>
</feature>
<evidence type="ECO:0000313" key="2">
    <source>
        <dbReference type="EMBL" id="KAF5339156.1"/>
    </source>
</evidence>
<accession>A0A8H5CCF7</accession>
<comment type="caution">
    <text evidence="2">The sequence shown here is derived from an EMBL/GenBank/DDBJ whole genome shotgun (WGS) entry which is preliminary data.</text>
</comment>
<protein>
    <submittedName>
        <fullName evidence="2">Uncharacterized protein</fullName>
    </submittedName>
</protein>
<evidence type="ECO:0000313" key="3">
    <source>
        <dbReference type="Proteomes" id="UP000541558"/>
    </source>
</evidence>
<evidence type="ECO:0000256" key="1">
    <source>
        <dbReference type="SAM" id="MobiDB-lite"/>
    </source>
</evidence>
<reference evidence="2 3" key="1">
    <citation type="journal article" date="2020" name="ISME J.">
        <title>Uncovering the hidden diversity of litter-decomposition mechanisms in mushroom-forming fungi.</title>
        <authorList>
            <person name="Floudas D."/>
            <person name="Bentzer J."/>
            <person name="Ahren D."/>
            <person name="Johansson T."/>
            <person name="Persson P."/>
            <person name="Tunlid A."/>
        </authorList>
    </citation>
    <scope>NUCLEOTIDE SEQUENCE [LARGE SCALE GENOMIC DNA]</scope>
    <source>
        <strain evidence="2 3">CBS 175.51</strain>
    </source>
</reference>
<gene>
    <name evidence="2" type="ORF">D9611_011190</name>
</gene>
<sequence>MSDVQNHNLDVSGAEEQGEGTELDAQWDDCSKSEDAGPSNGGGGDSSLDPSPNAKDQVLTSDDILPIILRHLKDDLDKLDPAIGSGASQVRKGWKGAIASLLPVNGTFFHSGVNMLWHTMDSIVPVLKLLPWYKSPYKGVGGFAYSGRNDWKQVTEYATRIQQFDLQTRASCDIDLLWLVELLTLHERPDPFFPHLQAVSFSPDACRTLRILMFLMCPSLESLVVHAGSEVRGYESYPDDWRNSDRRSHVAATQLLQDNVLASFPKLSSSSTRLRSLTYRGPTNKEILERISNIGTITFLDLTLTAQDDSDHCLRDLRKLPLLQSLVVTALPYQTYANDKVTMLALRCGRLTSLHITAMEGQMVGLLFGILAPHPTKIRDLTLNFIRINDQSYFYRSIEEPTRGNTFLEIITVQSVAPAGQQLFETHSWQWTPQSFFEMSESNVKSNFKIASNIKAARFIDMPPILWRSLSSVLRASIPHWKLLTTLIFTIQAGIGDEAANNAIPINGFPGLSFLASGIWNNCPNLEILIFQFDEDKVILEDLTSILSTSYQSAASTLERYPTGHPLRELTVNTGVGEGSGTLALDLPRKVQIVTFLDKLFPNLVEVKGSATTVWEEIGTWVAAYQELKDDFCAQIEAL</sequence>
<feature type="region of interest" description="Disordered" evidence="1">
    <location>
        <begin position="1"/>
        <end position="56"/>
    </location>
</feature>
<dbReference type="Proteomes" id="UP000541558">
    <property type="component" value="Unassembled WGS sequence"/>
</dbReference>
<dbReference type="AlphaFoldDB" id="A0A8H5CCF7"/>
<keyword evidence="3" id="KW-1185">Reference proteome</keyword>